<proteinExistence type="predicted"/>
<sequence length="166" mass="18779">MYSWNHFGAFGVASATCSIELVLMVLSVKRTCRVAAAFAFATSPSGWAIRCMAVGEMAIGIEKRCPNTVQERSRVEPPCSIRGRIRSRSKPDLRNDRLEKTHVLGTTDRQPVQAEVPDHVRYRWERAAKLTEDELARVGVPLYPHVQAKIERTELFRRPLATFVQV</sequence>
<feature type="transmembrane region" description="Helical" evidence="1">
    <location>
        <begin position="6"/>
        <end position="26"/>
    </location>
</feature>
<name>A0A182VKF3_ANOME</name>
<accession>A0A182VKF3</accession>
<evidence type="ECO:0000256" key="1">
    <source>
        <dbReference type="SAM" id="Phobius"/>
    </source>
</evidence>
<evidence type="ECO:0000313" key="2">
    <source>
        <dbReference type="EnsemblMetazoa" id="AMEM016479-PA"/>
    </source>
</evidence>
<dbReference type="Proteomes" id="UP000075903">
    <property type="component" value="Unassembled WGS sequence"/>
</dbReference>
<keyword evidence="1" id="KW-0812">Transmembrane</keyword>
<keyword evidence="1" id="KW-1133">Transmembrane helix</keyword>
<dbReference type="VEuPathDB" id="VectorBase:AMEM016479"/>
<organism evidence="2 3">
    <name type="scientific">Anopheles merus</name>
    <name type="common">Mosquito</name>
    <dbReference type="NCBI Taxonomy" id="30066"/>
    <lineage>
        <taxon>Eukaryota</taxon>
        <taxon>Metazoa</taxon>
        <taxon>Ecdysozoa</taxon>
        <taxon>Arthropoda</taxon>
        <taxon>Hexapoda</taxon>
        <taxon>Insecta</taxon>
        <taxon>Pterygota</taxon>
        <taxon>Neoptera</taxon>
        <taxon>Endopterygota</taxon>
        <taxon>Diptera</taxon>
        <taxon>Nematocera</taxon>
        <taxon>Culicoidea</taxon>
        <taxon>Culicidae</taxon>
        <taxon>Anophelinae</taxon>
        <taxon>Anopheles</taxon>
    </lineage>
</organism>
<dbReference type="AlphaFoldDB" id="A0A182VKF3"/>
<dbReference type="EnsemblMetazoa" id="AMEM016479-RA">
    <property type="protein sequence ID" value="AMEM016479-PA"/>
    <property type="gene ID" value="AMEM016479"/>
</dbReference>
<keyword evidence="3" id="KW-1185">Reference proteome</keyword>
<evidence type="ECO:0000313" key="3">
    <source>
        <dbReference type="Proteomes" id="UP000075903"/>
    </source>
</evidence>
<reference evidence="2" key="1">
    <citation type="submission" date="2020-05" db="UniProtKB">
        <authorList>
            <consortium name="EnsemblMetazoa"/>
        </authorList>
    </citation>
    <scope>IDENTIFICATION</scope>
    <source>
        <strain evidence="2">MAF</strain>
    </source>
</reference>
<keyword evidence="1" id="KW-0472">Membrane</keyword>
<protein>
    <submittedName>
        <fullName evidence="2">Uncharacterized protein</fullName>
    </submittedName>
</protein>